<organism evidence="1 2">
    <name type="scientific">Cannabis sativa</name>
    <name type="common">Hemp</name>
    <name type="synonym">Marijuana</name>
    <dbReference type="NCBI Taxonomy" id="3483"/>
    <lineage>
        <taxon>Eukaryota</taxon>
        <taxon>Viridiplantae</taxon>
        <taxon>Streptophyta</taxon>
        <taxon>Embryophyta</taxon>
        <taxon>Tracheophyta</taxon>
        <taxon>Spermatophyta</taxon>
        <taxon>Magnoliopsida</taxon>
        <taxon>eudicotyledons</taxon>
        <taxon>Gunneridae</taxon>
        <taxon>Pentapetalae</taxon>
        <taxon>rosids</taxon>
        <taxon>fabids</taxon>
        <taxon>Rosales</taxon>
        <taxon>Cannabaceae</taxon>
        <taxon>Cannabis</taxon>
    </lineage>
</organism>
<dbReference type="Pfam" id="PF05919">
    <property type="entry name" value="Mitovir_RNA_pol"/>
    <property type="match status" value="1"/>
</dbReference>
<comment type="caution">
    <text evidence="1">The sequence shown here is derived from an EMBL/GenBank/DDBJ whole genome shotgun (WGS) entry which is preliminary data.</text>
</comment>
<dbReference type="PANTHER" id="PTHR34456">
    <property type="entry name" value="MITOVIRUS RNA-DEPENDENT RNA POLYMERASE"/>
    <property type="match status" value="1"/>
</dbReference>
<accession>A0A7J6DKW9</accession>
<protein>
    <submittedName>
        <fullName evidence="1">Uncharacterized protein</fullName>
    </submittedName>
</protein>
<dbReference type="Proteomes" id="UP000525078">
    <property type="component" value="Unassembled WGS sequence"/>
</dbReference>
<dbReference type="PANTHER" id="PTHR34456:SF13">
    <property type="entry name" value="REVERSE TRANSCRIPTASE DOMAIN-CONTAINING PROTEIN"/>
    <property type="match status" value="1"/>
</dbReference>
<evidence type="ECO:0000313" key="1">
    <source>
        <dbReference type="EMBL" id="KAF4346743.1"/>
    </source>
</evidence>
<dbReference type="InterPro" id="IPR008686">
    <property type="entry name" value="RNA_pol_mitovir"/>
</dbReference>
<evidence type="ECO:0000313" key="2">
    <source>
        <dbReference type="Proteomes" id="UP000525078"/>
    </source>
</evidence>
<dbReference type="AlphaFoldDB" id="A0A7J6DKW9"/>
<sequence length="50" mass="5633">YYASWPMFSLSHHMVVWLAAERVYPGSGKFKAYAILGDDVVIADSRVAKE</sequence>
<gene>
    <name evidence="1" type="ORF">F8388_002529</name>
</gene>
<name>A0A7J6DKW9_CANSA</name>
<reference evidence="1 2" key="1">
    <citation type="journal article" date="2020" name="bioRxiv">
        <title>Sequence and annotation of 42 cannabis genomes reveals extensive copy number variation in cannabinoid synthesis and pathogen resistance genes.</title>
        <authorList>
            <person name="Mckernan K.J."/>
            <person name="Helbert Y."/>
            <person name="Kane L.T."/>
            <person name="Ebling H."/>
            <person name="Zhang L."/>
            <person name="Liu B."/>
            <person name="Eaton Z."/>
            <person name="Mclaughlin S."/>
            <person name="Kingan S."/>
            <person name="Baybayan P."/>
            <person name="Concepcion G."/>
            <person name="Jordan M."/>
            <person name="Riva A."/>
            <person name="Barbazuk W."/>
            <person name="Harkins T."/>
        </authorList>
    </citation>
    <scope>NUCLEOTIDE SEQUENCE [LARGE SCALE GENOMIC DNA]</scope>
    <source>
        <strain evidence="2">cv. Jamaican Lion 4</strain>
        <tissue evidence="1">Leaf</tissue>
    </source>
</reference>
<proteinExistence type="predicted"/>
<dbReference type="EMBL" id="JAATIP010001025">
    <property type="protein sequence ID" value="KAF4346743.1"/>
    <property type="molecule type" value="Genomic_DNA"/>
</dbReference>
<feature type="non-terminal residue" evidence="1">
    <location>
        <position position="1"/>
    </location>
</feature>